<evidence type="ECO:0000256" key="1">
    <source>
        <dbReference type="ARBA" id="ARBA00023012"/>
    </source>
</evidence>
<proteinExistence type="predicted"/>
<dbReference type="PROSITE" id="PS50894">
    <property type="entry name" value="HPT"/>
    <property type="match status" value="1"/>
</dbReference>
<keyword evidence="5" id="KW-1185">Reference proteome</keyword>
<evidence type="ECO:0000313" key="5">
    <source>
        <dbReference type="Proteomes" id="UP001379945"/>
    </source>
</evidence>
<keyword evidence="2" id="KW-0597">Phosphoprotein</keyword>
<feature type="modified residue" description="Phosphohistidine" evidence="2">
    <location>
        <position position="58"/>
    </location>
</feature>
<dbReference type="SUPFAM" id="SSF47226">
    <property type="entry name" value="Histidine-containing phosphotransfer domain, HPT domain"/>
    <property type="match status" value="1"/>
</dbReference>
<dbReference type="SMART" id="SM00073">
    <property type="entry name" value="HPT"/>
    <property type="match status" value="1"/>
</dbReference>
<dbReference type="Proteomes" id="UP001379945">
    <property type="component" value="Unassembled WGS sequence"/>
</dbReference>
<evidence type="ECO:0000259" key="3">
    <source>
        <dbReference type="PROSITE" id="PS50894"/>
    </source>
</evidence>
<dbReference type="CDD" id="cd00088">
    <property type="entry name" value="HPT"/>
    <property type="match status" value="1"/>
</dbReference>
<name>A0ABU9C7C6_9BURK</name>
<evidence type="ECO:0000313" key="4">
    <source>
        <dbReference type="EMBL" id="MEK8047723.1"/>
    </source>
</evidence>
<protein>
    <submittedName>
        <fullName evidence="4">Hpt domain-containing protein</fullName>
    </submittedName>
</protein>
<reference evidence="4 5" key="1">
    <citation type="submission" date="2024-04" db="EMBL/GenBank/DDBJ databases">
        <title>Novel species of the genus Ideonella isolated from streams.</title>
        <authorList>
            <person name="Lu H."/>
        </authorList>
    </citation>
    <scope>NUCLEOTIDE SEQUENCE [LARGE SCALE GENOMIC DNA]</scope>
    <source>
        <strain evidence="4 5">LYT19W</strain>
    </source>
</reference>
<dbReference type="EMBL" id="JBBUTI010000010">
    <property type="protein sequence ID" value="MEK8047723.1"/>
    <property type="molecule type" value="Genomic_DNA"/>
</dbReference>
<accession>A0ABU9C7C6</accession>
<gene>
    <name evidence="4" type="ORF">AACH00_15275</name>
</gene>
<comment type="caution">
    <text evidence="4">The sequence shown here is derived from an EMBL/GenBank/DDBJ whole genome shotgun (WGS) entry which is preliminary data.</text>
</comment>
<dbReference type="InterPro" id="IPR036641">
    <property type="entry name" value="HPT_dom_sf"/>
</dbReference>
<feature type="domain" description="HPt" evidence="3">
    <location>
        <begin position="19"/>
        <end position="112"/>
    </location>
</feature>
<keyword evidence="1" id="KW-0902">Two-component regulatory system</keyword>
<dbReference type="Pfam" id="PF01627">
    <property type="entry name" value="Hpt"/>
    <property type="match status" value="1"/>
</dbReference>
<organism evidence="4 5">
    <name type="scientific">Ideonella margarita</name>
    <dbReference type="NCBI Taxonomy" id="2984191"/>
    <lineage>
        <taxon>Bacteria</taxon>
        <taxon>Pseudomonadati</taxon>
        <taxon>Pseudomonadota</taxon>
        <taxon>Betaproteobacteria</taxon>
        <taxon>Burkholderiales</taxon>
        <taxon>Sphaerotilaceae</taxon>
        <taxon>Ideonella</taxon>
    </lineage>
</organism>
<dbReference type="InterPro" id="IPR008207">
    <property type="entry name" value="Sig_transdc_His_kin_Hpt_dom"/>
</dbReference>
<sequence length="118" mass="12698">MALDLAQLELLKSLDPAGGDLFVNRVLTTYLGSLERQLTAVNVARERGDTPEIGRAAHTLKAASASVGAMVFSEACKDLETRIRGGQVDNLEPLLDHFLMEAARVRDAIRFTLGTSAS</sequence>
<evidence type="ECO:0000256" key="2">
    <source>
        <dbReference type="PROSITE-ProRule" id="PRU00110"/>
    </source>
</evidence>
<dbReference type="RefSeq" id="WP_341400029.1">
    <property type="nucleotide sequence ID" value="NZ_JBBUTI010000010.1"/>
</dbReference>
<dbReference type="Gene3D" id="1.20.120.160">
    <property type="entry name" value="HPT domain"/>
    <property type="match status" value="1"/>
</dbReference>